<evidence type="ECO:0000256" key="1">
    <source>
        <dbReference type="SAM" id="Phobius"/>
    </source>
</evidence>
<feature type="transmembrane region" description="Helical" evidence="1">
    <location>
        <begin position="193"/>
        <end position="212"/>
    </location>
</feature>
<dbReference type="AlphaFoldDB" id="A0AAD6U4V7"/>
<feature type="transmembrane region" description="Helical" evidence="1">
    <location>
        <begin position="69"/>
        <end position="88"/>
    </location>
</feature>
<protein>
    <submittedName>
        <fullName evidence="2">Uncharacterized protein</fullName>
    </submittedName>
</protein>
<sequence>MGISFLLNSPAAAPHFVQYNLHPADGTQAHQEGLITGFMFLQIFGGHLGIPLVLLTAAVSKKVQRHPMLINFCVTWFIYATSFTLLLYSGKQTGPEPPRQLCIIQSAFIYGTPVMTAMAGLSFVIHLWLSLQKGGTRRWQMFLLLASPYIMFLGFSVAMIVLGSMYPETVSRSRYLFYCTINLAVVNAVPGTSALIMGVVLIFEILVGIKLYRHSKAFKAMDRTGTNTPPFHLFVRMGVFSGYSLLALVACIAFWSSSGDNLPYFIQASLPTAAFLIFGTQRVRSNTFALFIPLKHAHLIGHSASMANYYSGVVPFGCYLAIPALEGVPHGYAGCVSYHDCGTAQHHGSHSIPIYQQRCCSSYSHSSRERYPDGLNCTLALSTLSSFDMITFVLSLPAKINSVLHWVPFQRIDPGAAMPGSSVMI</sequence>
<dbReference type="EMBL" id="JARJCN010000036">
    <property type="protein sequence ID" value="KAJ7084845.1"/>
    <property type="molecule type" value="Genomic_DNA"/>
</dbReference>
<organism evidence="2 3">
    <name type="scientific">Mycena belliarum</name>
    <dbReference type="NCBI Taxonomy" id="1033014"/>
    <lineage>
        <taxon>Eukaryota</taxon>
        <taxon>Fungi</taxon>
        <taxon>Dikarya</taxon>
        <taxon>Basidiomycota</taxon>
        <taxon>Agaricomycotina</taxon>
        <taxon>Agaricomycetes</taxon>
        <taxon>Agaricomycetidae</taxon>
        <taxon>Agaricales</taxon>
        <taxon>Marasmiineae</taxon>
        <taxon>Mycenaceae</taxon>
        <taxon>Mycena</taxon>
    </lineage>
</organism>
<feature type="transmembrane region" description="Helical" evidence="1">
    <location>
        <begin position="34"/>
        <end position="57"/>
    </location>
</feature>
<feature type="transmembrane region" description="Helical" evidence="1">
    <location>
        <begin position="141"/>
        <end position="166"/>
    </location>
</feature>
<reference evidence="2" key="1">
    <citation type="submission" date="2023-03" db="EMBL/GenBank/DDBJ databases">
        <title>Massive genome expansion in bonnet fungi (Mycena s.s.) driven by repeated elements and novel gene families across ecological guilds.</title>
        <authorList>
            <consortium name="Lawrence Berkeley National Laboratory"/>
            <person name="Harder C.B."/>
            <person name="Miyauchi S."/>
            <person name="Viragh M."/>
            <person name="Kuo A."/>
            <person name="Thoen E."/>
            <person name="Andreopoulos B."/>
            <person name="Lu D."/>
            <person name="Skrede I."/>
            <person name="Drula E."/>
            <person name="Henrissat B."/>
            <person name="Morin E."/>
            <person name="Kohler A."/>
            <person name="Barry K."/>
            <person name="LaButti K."/>
            <person name="Morin E."/>
            <person name="Salamov A."/>
            <person name="Lipzen A."/>
            <person name="Mereny Z."/>
            <person name="Hegedus B."/>
            <person name="Baldrian P."/>
            <person name="Stursova M."/>
            <person name="Weitz H."/>
            <person name="Taylor A."/>
            <person name="Grigoriev I.V."/>
            <person name="Nagy L.G."/>
            <person name="Martin F."/>
            <person name="Kauserud H."/>
        </authorList>
    </citation>
    <scope>NUCLEOTIDE SEQUENCE</scope>
    <source>
        <strain evidence="2">CBHHK173m</strain>
    </source>
</reference>
<name>A0AAD6U4V7_9AGAR</name>
<proteinExistence type="predicted"/>
<keyword evidence="1" id="KW-1133">Transmembrane helix</keyword>
<accession>A0AAD6U4V7</accession>
<gene>
    <name evidence="2" type="ORF">B0H15DRAFT_383134</name>
</gene>
<keyword evidence="1" id="KW-0472">Membrane</keyword>
<keyword evidence="1" id="KW-0812">Transmembrane</keyword>
<keyword evidence="3" id="KW-1185">Reference proteome</keyword>
<evidence type="ECO:0000313" key="3">
    <source>
        <dbReference type="Proteomes" id="UP001222325"/>
    </source>
</evidence>
<comment type="caution">
    <text evidence="2">The sequence shown here is derived from an EMBL/GenBank/DDBJ whole genome shotgun (WGS) entry which is preliminary data.</text>
</comment>
<evidence type="ECO:0000313" key="2">
    <source>
        <dbReference type="EMBL" id="KAJ7084845.1"/>
    </source>
</evidence>
<feature type="transmembrane region" description="Helical" evidence="1">
    <location>
        <begin position="233"/>
        <end position="256"/>
    </location>
</feature>
<dbReference type="Proteomes" id="UP001222325">
    <property type="component" value="Unassembled WGS sequence"/>
</dbReference>
<feature type="transmembrane region" description="Helical" evidence="1">
    <location>
        <begin position="108"/>
        <end position="129"/>
    </location>
</feature>